<keyword evidence="3" id="KW-0378">Hydrolase</keyword>
<gene>
    <name evidence="6" type="ORF">H9830_10375</name>
</gene>
<name>A0A9D1YVR9_9MICO</name>
<dbReference type="CDD" id="cd09872">
    <property type="entry name" value="PIN_Sll0205-like"/>
    <property type="match status" value="1"/>
</dbReference>
<comment type="caution">
    <text evidence="6">The sequence shown here is derived from an EMBL/GenBank/DDBJ whole genome shotgun (WGS) entry which is preliminary data.</text>
</comment>
<dbReference type="InterPro" id="IPR002716">
    <property type="entry name" value="PIN_dom"/>
</dbReference>
<evidence type="ECO:0000256" key="3">
    <source>
        <dbReference type="ARBA" id="ARBA00022801"/>
    </source>
</evidence>
<evidence type="ECO:0000256" key="1">
    <source>
        <dbReference type="ARBA" id="ARBA00022722"/>
    </source>
</evidence>
<protein>
    <submittedName>
        <fullName evidence="6">Type II toxin-antitoxin system VapC family toxin</fullName>
    </submittedName>
</protein>
<dbReference type="PANTHER" id="PTHR36173:SF2">
    <property type="entry name" value="RIBONUCLEASE VAPC16"/>
    <property type="match status" value="1"/>
</dbReference>
<dbReference type="GO" id="GO:0004518">
    <property type="term" value="F:nuclease activity"/>
    <property type="evidence" value="ECO:0007669"/>
    <property type="project" value="UniProtKB-KW"/>
</dbReference>
<dbReference type="AlphaFoldDB" id="A0A9D1YVR9"/>
<evidence type="ECO:0000313" key="6">
    <source>
        <dbReference type="EMBL" id="HIY66667.1"/>
    </source>
</evidence>
<dbReference type="InterPro" id="IPR029060">
    <property type="entry name" value="PIN-like_dom_sf"/>
</dbReference>
<dbReference type="InterPro" id="IPR052919">
    <property type="entry name" value="TA_system_RNase"/>
</dbReference>
<dbReference type="SUPFAM" id="SSF88723">
    <property type="entry name" value="PIN domain-like"/>
    <property type="match status" value="1"/>
</dbReference>
<keyword evidence="2" id="KW-0479">Metal-binding</keyword>
<evidence type="ECO:0000256" key="2">
    <source>
        <dbReference type="ARBA" id="ARBA00022723"/>
    </source>
</evidence>
<evidence type="ECO:0000256" key="4">
    <source>
        <dbReference type="ARBA" id="ARBA00022842"/>
    </source>
</evidence>
<keyword evidence="4" id="KW-0460">Magnesium</keyword>
<feature type="domain" description="PIN" evidence="5">
    <location>
        <begin position="4"/>
        <end position="119"/>
    </location>
</feature>
<evidence type="ECO:0000259" key="5">
    <source>
        <dbReference type="Pfam" id="PF01850"/>
    </source>
</evidence>
<dbReference type="PANTHER" id="PTHR36173">
    <property type="entry name" value="RIBONUCLEASE VAPC16-RELATED"/>
    <property type="match status" value="1"/>
</dbReference>
<organism evidence="6 7">
    <name type="scientific">Candidatus Agrococcus pullicola</name>
    <dbReference type="NCBI Taxonomy" id="2838429"/>
    <lineage>
        <taxon>Bacteria</taxon>
        <taxon>Bacillati</taxon>
        <taxon>Actinomycetota</taxon>
        <taxon>Actinomycetes</taxon>
        <taxon>Micrococcales</taxon>
        <taxon>Microbacteriaceae</taxon>
        <taxon>Agrococcus</taxon>
    </lineage>
</organism>
<dbReference type="GO" id="GO:0016787">
    <property type="term" value="F:hydrolase activity"/>
    <property type="evidence" value="ECO:0007669"/>
    <property type="project" value="UniProtKB-KW"/>
</dbReference>
<keyword evidence="1" id="KW-0540">Nuclease</keyword>
<dbReference type="InterPro" id="IPR041705">
    <property type="entry name" value="PIN_Sll0205"/>
</dbReference>
<reference evidence="6" key="2">
    <citation type="submission" date="2021-04" db="EMBL/GenBank/DDBJ databases">
        <authorList>
            <person name="Gilroy R."/>
        </authorList>
    </citation>
    <scope>NUCLEOTIDE SEQUENCE</scope>
    <source>
        <strain evidence="6">ChiGjej1B1-98</strain>
    </source>
</reference>
<dbReference type="Pfam" id="PF01850">
    <property type="entry name" value="PIN"/>
    <property type="match status" value="1"/>
</dbReference>
<reference evidence="6" key="1">
    <citation type="journal article" date="2021" name="PeerJ">
        <title>Extensive microbial diversity within the chicken gut microbiome revealed by metagenomics and culture.</title>
        <authorList>
            <person name="Gilroy R."/>
            <person name="Ravi A."/>
            <person name="Getino M."/>
            <person name="Pursley I."/>
            <person name="Horton D.L."/>
            <person name="Alikhan N.F."/>
            <person name="Baker D."/>
            <person name="Gharbi K."/>
            <person name="Hall N."/>
            <person name="Watson M."/>
            <person name="Adriaenssens E.M."/>
            <person name="Foster-Nyarko E."/>
            <person name="Jarju S."/>
            <person name="Secka A."/>
            <person name="Antonio M."/>
            <person name="Oren A."/>
            <person name="Chaudhuri R.R."/>
            <person name="La Ragione R."/>
            <person name="Hildebrand F."/>
            <person name="Pallen M.J."/>
        </authorList>
    </citation>
    <scope>NUCLEOTIDE SEQUENCE</scope>
    <source>
        <strain evidence="6">ChiGjej1B1-98</strain>
    </source>
</reference>
<accession>A0A9D1YVR9</accession>
<dbReference type="EMBL" id="DXDC01000315">
    <property type="protein sequence ID" value="HIY66667.1"/>
    <property type="molecule type" value="Genomic_DNA"/>
</dbReference>
<evidence type="ECO:0000313" key="7">
    <source>
        <dbReference type="Proteomes" id="UP000824005"/>
    </source>
</evidence>
<sequence length="126" mass="14329">MRLLLDTHVYLWVRADSDRLPLRFREAIADPRNMKFISSLSTAEIAVKRAVGKLDFDGPMHRPLVELGFDELSFSHEHARVLDSLPLKHRDPFDRMLIAQAIAEGLTLVTVDAKFSQYDVSLLPSV</sequence>
<dbReference type="Gene3D" id="3.40.50.1010">
    <property type="entry name" value="5'-nuclease"/>
    <property type="match status" value="1"/>
</dbReference>
<dbReference type="GO" id="GO:0046872">
    <property type="term" value="F:metal ion binding"/>
    <property type="evidence" value="ECO:0007669"/>
    <property type="project" value="UniProtKB-KW"/>
</dbReference>
<proteinExistence type="predicted"/>
<dbReference type="Proteomes" id="UP000824005">
    <property type="component" value="Unassembled WGS sequence"/>
</dbReference>